<gene>
    <name evidence="1" type="ORF">PACLA_8A073824</name>
</gene>
<reference evidence="1" key="1">
    <citation type="submission" date="2020-04" db="EMBL/GenBank/DDBJ databases">
        <authorList>
            <person name="Alioto T."/>
            <person name="Alioto T."/>
            <person name="Gomez Garrido J."/>
        </authorList>
    </citation>
    <scope>NUCLEOTIDE SEQUENCE</scope>
    <source>
        <strain evidence="1">A484AB</strain>
    </source>
</reference>
<proteinExistence type="predicted"/>
<feature type="non-terminal residue" evidence="1">
    <location>
        <position position="116"/>
    </location>
</feature>
<dbReference type="SUPFAM" id="SSF49410">
    <property type="entry name" value="Alpha-macroglobulin receptor domain"/>
    <property type="match status" value="1"/>
</dbReference>
<dbReference type="GO" id="GO:0005576">
    <property type="term" value="C:extracellular region"/>
    <property type="evidence" value="ECO:0007669"/>
    <property type="project" value="InterPro"/>
</dbReference>
<evidence type="ECO:0000313" key="2">
    <source>
        <dbReference type="Proteomes" id="UP001152795"/>
    </source>
</evidence>
<comment type="caution">
    <text evidence="1">The sequence shown here is derived from an EMBL/GenBank/DDBJ whole genome shotgun (WGS) entry which is preliminary data.</text>
</comment>
<dbReference type="InterPro" id="IPR009048">
    <property type="entry name" value="A-macroglobulin_rcpt-bd"/>
</dbReference>
<dbReference type="Gene3D" id="2.60.40.690">
    <property type="entry name" value="Alpha-macroglobulin, receptor-binding domain"/>
    <property type="match status" value="1"/>
</dbReference>
<sequence>IAKSDELCVNITSLRTHAVGKAQPIPVVVYDYYKPEKRAVVMYSAGQGVDVCDVCPDCIDCKERAGGRTCNETLNCSTGPATDEPSAVDDGSASTHGISLLLVIIVELSLMLHFEF</sequence>
<dbReference type="EMBL" id="CACRXK020016024">
    <property type="protein sequence ID" value="CAB4029228.1"/>
    <property type="molecule type" value="Genomic_DNA"/>
</dbReference>
<dbReference type="InterPro" id="IPR036595">
    <property type="entry name" value="A-macroglobulin_rcpt-bd_sf"/>
</dbReference>
<protein>
    <submittedName>
        <fullName evidence="1">CD109 antigen-like isoform X1</fullName>
    </submittedName>
</protein>
<keyword evidence="2" id="KW-1185">Reference proteome</keyword>
<evidence type="ECO:0000313" key="1">
    <source>
        <dbReference type="EMBL" id="CAB4029228.1"/>
    </source>
</evidence>
<organism evidence="1 2">
    <name type="scientific">Paramuricea clavata</name>
    <name type="common">Red gorgonian</name>
    <name type="synonym">Violescent sea-whip</name>
    <dbReference type="NCBI Taxonomy" id="317549"/>
    <lineage>
        <taxon>Eukaryota</taxon>
        <taxon>Metazoa</taxon>
        <taxon>Cnidaria</taxon>
        <taxon>Anthozoa</taxon>
        <taxon>Octocorallia</taxon>
        <taxon>Malacalcyonacea</taxon>
        <taxon>Plexauridae</taxon>
        <taxon>Paramuricea</taxon>
    </lineage>
</organism>
<dbReference type="OrthoDB" id="9998011at2759"/>
<dbReference type="Proteomes" id="UP001152795">
    <property type="component" value="Unassembled WGS sequence"/>
</dbReference>
<name>A0A6S7JEL7_PARCT</name>
<dbReference type="Pfam" id="PF07677">
    <property type="entry name" value="A2M_recep"/>
    <property type="match status" value="1"/>
</dbReference>
<accession>A0A6S7JEL7</accession>
<dbReference type="AlphaFoldDB" id="A0A6S7JEL7"/>